<keyword evidence="2" id="KW-1185">Reference proteome</keyword>
<accession>A0A3P8DYK4</accession>
<organism evidence="1 2">
    <name type="scientific">Schistosoma mattheei</name>
    <dbReference type="NCBI Taxonomy" id="31246"/>
    <lineage>
        <taxon>Eukaryota</taxon>
        <taxon>Metazoa</taxon>
        <taxon>Spiralia</taxon>
        <taxon>Lophotrochozoa</taxon>
        <taxon>Platyhelminthes</taxon>
        <taxon>Trematoda</taxon>
        <taxon>Digenea</taxon>
        <taxon>Strigeidida</taxon>
        <taxon>Schistosomatoidea</taxon>
        <taxon>Schistosomatidae</taxon>
        <taxon>Schistosoma</taxon>
    </lineage>
</organism>
<reference evidence="1 2" key="1">
    <citation type="submission" date="2018-11" db="EMBL/GenBank/DDBJ databases">
        <authorList>
            <consortium name="Pathogen Informatics"/>
        </authorList>
    </citation>
    <scope>NUCLEOTIDE SEQUENCE [LARGE SCALE GENOMIC DNA]</scope>
    <source>
        <strain>Denwood</strain>
        <strain evidence="2">Zambia</strain>
    </source>
</reference>
<name>A0A3P8DYK4_9TREM</name>
<dbReference type="AlphaFoldDB" id="A0A3P8DYK4"/>
<sequence>MVNRVAYNLPRLAWVPIHDATHFFAGIGRGLICSVGTGGGGVEFDPRVSRQAFPMRVAQICSVSLECLSKVIINFHDK</sequence>
<proteinExistence type="predicted"/>
<dbReference type="EMBL" id="UZAL01011388">
    <property type="protein sequence ID" value="VDP05139.1"/>
    <property type="molecule type" value="Genomic_DNA"/>
</dbReference>
<evidence type="ECO:0000313" key="2">
    <source>
        <dbReference type="Proteomes" id="UP000269396"/>
    </source>
</evidence>
<dbReference type="Proteomes" id="UP000269396">
    <property type="component" value="Unassembled WGS sequence"/>
</dbReference>
<evidence type="ECO:0000313" key="1">
    <source>
        <dbReference type="EMBL" id="VDP05139.1"/>
    </source>
</evidence>
<protein>
    <submittedName>
        <fullName evidence="1">Uncharacterized protein</fullName>
    </submittedName>
</protein>
<gene>
    <name evidence="1" type="ORF">SMTD_LOCUS4297</name>
</gene>